<protein>
    <submittedName>
        <fullName evidence="2">Uncharacterized protein</fullName>
    </submittedName>
</protein>
<dbReference type="EMBL" id="PJQM01000259">
    <property type="protein sequence ID" value="RCI05975.1"/>
    <property type="molecule type" value="Genomic_DNA"/>
</dbReference>
<keyword evidence="3" id="KW-1185">Reference proteome</keyword>
<dbReference type="Pfam" id="PF08748">
    <property type="entry name" value="Phage_TAC_4"/>
    <property type="match status" value="1"/>
</dbReference>
<accession>A0A367KUV4</accession>
<gene>
    <name evidence="2" type="ORF">CU098_013028</name>
</gene>
<evidence type="ECO:0000313" key="3">
    <source>
        <dbReference type="Proteomes" id="UP000253551"/>
    </source>
</evidence>
<proteinExistence type="predicted"/>
<name>A0A367KUV4_RHIST</name>
<dbReference type="InterPro" id="IPR014859">
    <property type="entry name" value="Phage_TAC_4"/>
</dbReference>
<comment type="caution">
    <text evidence="2">The sequence shown here is derived from an EMBL/GenBank/DDBJ whole genome shotgun (WGS) entry which is preliminary data.</text>
</comment>
<feature type="region of interest" description="Disordered" evidence="1">
    <location>
        <begin position="109"/>
        <end position="138"/>
    </location>
</feature>
<evidence type="ECO:0000256" key="1">
    <source>
        <dbReference type="SAM" id="MobiDB-lite"/>
    </source>
</evidence>
<dbReference type="AlphaFoldDB" id="A0A367KUV4"/>
<organism evidence="2 3">
    <name type="scientific">Rhizopus stolonifer</name>
    <name type="common">Rhizopus nigricans</name>
    <dbReference type="NCBI Taxonomy" id="4846"/>
    <lineage>
        <taxon>Eukaryota</taxon>
        <taxon>Fungi</taxon>
        <taxon>Fungi incertae sedis</taxon>
        <taxon>Mucoromycota</taxon>
        <taxon>Mucoromycotina</taxon>
        <taxon>Mucoromycetes</taxon>
        <taxon>Mucorales</taxon>
        <taxon>Mucorineae</taxon>
        <taxon>Rhizopodaceae</taxon>
        <taxon>Rhizopus</taxon>
    </lineage>
</organism>
<dbReference type="OrthoDB" id="2284644at2759"/>
<evidence type="ECO:0000313" key="2">
    <source>
        <dbReference type="EMBL" id="RCI05975.1"/>
    </source>
</evidence>
<sequence>MSSRLARQSLDLLTSGSKSNTATESSTNKNKQKLKLPKTNRGIQKVKLEIRYGRHKKTRLLQEEKRKKEHALDKLYAEELSAEERMKRNVEVMQKALRSSDLEKKIHQEVIDSMNAKRSKKWSSKVKGTDEDDSYRSN</sequence>
<reference evidence="2 3" key="1">
    <citation type="journal article" date="2018" name="G3 (Bethesda)">
        <title>Phylogenetic and Phylogenomic Definition of Rhizopus Species.</title>
        <authorList>
            <person name="Gryganskyi A.P."/>
            <person name="Golan J."/>
            <person name="Dolatabadi S."/>
            <person name="Mondo S."/>
            <person name="Robb S."/>
            <person name="Idnurm A."/>
            <person name="Muszewska A."/>
            <person name="Steczkiewicz K."/>
            <person name="Masonjones S."/>
            <person name="Liao H.L."/>
            <person name="Gajdeczka M.T."/>
            <person name="Anike F."/>
            <person name="Vuek A."/>
            <person name="Anishchenko I.M."/>
            <person name="Voigt K."/>
            <person name="de Hoog G.S."/>
            <person name="Smith M.E."/>
            <person name="Heitman J."/>
            <person name="Vilgalys R."/>
            <person name="Stajich J.E."/>
        </authorList>
    </citation>
    <scope>NUCLEOTIDE SEQUENCE [LARGE SCALE GENOMIC DNA]</scope>
    <source>
        <strain evidence="2 3">LSU 92-RS-03</strain>
    </source>
</reference>
<feature type="compositionally biased region" description="Polar residues" evidence="1">
    <location>
        <begin position="1"/>
        <end position="29"/>
    </location>
</feature>
<feature type="region of interest" description="Disordered" evidence="1">
    <location>
        <begin position="1"/>
        <end position="46"/>
    </location>
</feature>
<dbReference type="Proteomes" id="UP000253551">
    <property type="component" value="Unassembled WGS sequence"/>
</dbReference>